<dbReference type="EMBL" id="CP021425">
    <property type="protein sequence ID" value="ARU55495.1"/>
    <property type="molecule type" value="Genomic_DNA"/>
</dbReference>
<evidence type="ECO:0008006" key="3">
    <source>
        <dbReference type="Google" id="ProtNLM"/>
    </source>
</evidence>
<evidence type="ECO:0000313" key="2">
    <source>
        <dbReference type="Proteomes" id="UP000196027"/>
    </source>
</evidence>
<dbReference type="Pfam" id="PF06073">
    <property type="entry name" value="DUF934"/>
    <property type="match status" value="1"/>
</dbReference>
<proteinExistence type="predicted"/>
<gene>
    <name evidence="1" type="ORF">OLMES_1418</name>
</gene>
<dbReference type="InterPro" id="IPR008318">
    <property type="entry name" value="UCP030820"/>
</dbReference>
<dbReference type="OrthoDB" id="9800421at2"/>
<evidence type="ECO:0000313" key="1">
    <source>
        <dbReference type="EMBL" id="ARU55495.1"/>
    </source>
</evidence>
<accession>A0A1Y0I7L4</accession>
<dbReference type="Proteomes" id="UP000196027">
    <property type="component" value="Chromosome"/>
</dbReference>
<name>A0A1Y0I7L4_9GAMM</name>
<protein>
    <recommendedName>
        <fullName evidence="3">Oxidoreductase</fullName>
    </recommendedName>
</protein>
<reference evidence="1 2" key="1">
    <citation type="submission" date="2017-05" db="EMBL/GenBank/DDBJ databases">
        <title>Genomic insights into alkan degradation activity of Oleiphilus messinensis.</title>
        <authorList>
            <person name="Kozyavkin S.A."/>
            <person name="Slesarev A.I."/>
            <person name="Golyshin P.N."/>
            <person name="Korzhenkov A."/>
            <person name="Golyshina O.N."/>
            <person name="Toshchakov S.V."/>
        </authorList>
    </citation>
    <scope>NUCLEOTIDE SEQUENCE [LARGE SCALE GENOMIC DNA]</scope>
    <source>
        <strain evidence="1 2">ME102</strain>
    </source>
</reference>
<keyword evidence="2" id="KW-1185">Reference proteome</keyword>
<organism evidence="1 2">
    <name type="scientific">Oleiphilus messinensis</name>
    <dbReference type="NCBI Taxonomy" id="141451"/>
    <lineage>
        <taxon>Bacteria</taxon>
        <taxon>Pseudomonadati</taxon>
        <taxon>Pseudomonadota</taxon>
        <taxon>Gammaproteobacteria</taxon>
        <taxon>Oceanospirillales</taxon>
        <taxon>Oleiphilaceae</taxon>
        <taxon>Oleiphilus</taxon>
    </lineage>
</organism>
<dbReference type="RefSeq" id="WP_157678200.1">
    <property type="nucleotide sequence ID" value="NZ_CP021425.1"/>
</dbReference>
<dbReference type="KEGG" id="ome:OLMES_1418"/>
<dbReference type="AlphaFoldDB" id="A0A1Y0I7L4"/>
<sequence length="147" mass="16474">MVVISKTGQVYSDLRPLIRLAENCHFSKTLDPGILLTLDTPLSWLTGAMLAQPLLVVEVVDCSDGRLFSLAPVLRDQMSFRGELRATGSLLPDQFPSLIRCGFDSFQVPDESDVDYALQVMQHAPDPGRYQQRYREQDSLRYRGGLA</sequence>